<reference evidence="2 3" key="1">
    <citation type="submission" date="2020-01" db="EMBL/GenBank/DDBJ databases">
        <title>Identification and distribution of gene clusters putatively required for synthesis of sphingolipid metabolism inhibitors in phylogenetically diverse species of the filamentous fungus Fusarium.</title>
        <authorList>
            <person name="Kim H.-S."/>
            <person name="Busman M."/>
            <person name="Brown D.W."/>
            <person name="Divon H."/>
            <person name="Uhlig S."/>
            <person name="Proctor R.H."/>
        </authorList>
    </citation>
    <scope>NUCLEOTIDE SEQUENCE [LARGE SCALE GENOMIC DNA]</scope>
    <source>
        <strain evidence="2 3">NRRL 20459</strain>
    </source>
</reference>
<evidence type="ECO:0000313" key="3">
    <source>
        <dbReference type="Proteomes" id="UP000554235"/>
    </source>
</evidence>
<feature type="compositionally biased region" description="Low complexity" evidence="1">
    <location>
        <begin position="8"/>
        <end position="24"/>
    </location>
</feature>
<dbReference type="OrthoDB" id="5077747at2759"/>
<dbReference type="Proteomes" id="UP000554235">
    <property type="component" value="Unassembled WGS sequence"/>
</dbReference>
<keyword evidence="3" id="KW-1185">Reference proteome</keyword>
<protein>
    <submittedName>
        <fullName evidence="2">Uncharacterized protein</fullName>
    </submittedName>
</protein>
<sequence length="1140" mass="129700">MHGTGDDTLSSSSSTRPPSQRPLPHSYSPITAPETGFTAAPAVPLSASNVDSNHLGAAHQNARPFLLPGPSHSDSLPAAHLRHQLEALPSQFYPHVPGSSALACFTQALRTQGIHDNPEFVERGSAVYDQVFRHSFSPTCSTLAEANESKHSQTLQEAAQHLQSFLPPLSAAFGDSVSYNTNDYFHQWRSFLSDQPTRPLSFQKSQDPLLRSGVSISRHWDIDSIWIGATGLQAIRPSTDFRLSFLPCPTRNLSTDQVIRPHGLQLAKTRHILLGTFNARCVRFSVFLFFPHAAPSLSTSTIKNALSLERQKDLYDRIIIPAACETIPGPALQEMPQTYEIAYAKSRSFQEKPGNKRWRAEDESRSLHLQYAIPTQYLMPFWRSILKHADSFQILNRSREPIPYFKNPRLLFQSHDLKNTFGRETLQETLSLFQETVLQALDPLHLDIRSCWLDIGFRGHAACSGPQAPSGSEPSTLLWKSRCHDHLHEKLSQVNPSTLFEADYFQGFLLRDIADYQSKATSSGASNPGRREQGDLGIIRFKAYNCIKEQVSVMFNSYNIFGSGFLPLLALNEDMMKSLSSTSEGGQGAPVTQTSRSSLLKAWRANKRHARAISDTKSRASYGIRKEMTFRLDTILTMWDRGYFDPGLNPHVGRLSWNVSLTSSTTEHYPFWISGGHIALETLIQIYLPRNPVHARFIHQPNVQLFTANEVSVEHCLQQWVQEARLKFDRGHRQTAEELVDSITHLAIEESRVLPQKNLDALPHVRRLRQSQEQSVAQVGCIVTAQTIWEIYDEAWGIYNGVHLGLASGQTPEEIPCWKAARKLLPPEDGWSEFVFRRLFSRPDRPTWNGLAFLKLYRRFMEIWEVIQEYAGPFDARFCRLIRHFILVTFNSDRTKEIGTNCSSGTWYEDQQSFFRIQFWAPYFSPPKSNMGCSWASIDDYQCRNPLVSPDTLSLTLNDEEFQCRADHLRQLWSQFVLQKDSLQQMKPMTRSHRCGDALQCLMDLTGPRWSQSGDDMAYALPWKFYPSKTGLEFEDPFRVPISSTSVRFASRPSRPMIVLPSRQNVIVLTDAIQSLLQLSRRTIQRIQRVQALLVTSIEQYDIRSHLEAKRRAIEAVTRLNPLLKQFLTQTEPPQREFIK</sequence>
<comment type="caution">
    <text evidence="2">The sequence shown here is derived from an EMBL/GenBank/DDBJ whole genome shotgun (WGS) entry which is preliminary data.</text>
</comment>
<evidence type="ECO:0000313" key="2">
    <source>
        <dbReference type="EMBL" id="KAF4459262.1"/>
    </source>
</evidence>
<evidence type="ECO:0000256" key="1">
    <source>
        <dbReference type="SAM" id="MobiDB-lite"/>
    </source>
</evidence>
<dbReference type="EMBL" id="JAADYS010002208">
    <property type="protein sequence ID" value="KAF4459262.1"/>
    <property type="molecule type" value="Genomic_DNA"/>
</dbReference>
<dbReference type="AlphaFoldDB" id="A0A8H4KXT0"/>
<organism evidence="2 3">
    <name type="scientific">Fusarium albosuccineum</name>
    <dbReference type="NCBI Taxonomy" id="1237068"/>
    <lineage>
        <taxon>Eukaryota</taxon>
        <taxon>Fungi</taxon>
        <taxon>Dikarya</taxon>
        <taxon>Ascomycota</taxon>
        <taxon>Pezizomycotina</taxon>
        <taxon>Sordariomycetes</taxon>
        <taxon>Hypocreomycetidae</taxon>
        <taxon>Hypocreales</taxon>
        <taxon>Nectriaceae</taxon>
        <taxon>Fusarium</taxon>
        <taxon>Fusarium decemcellulare species complex</taxon>
    </lineage>
</organism>
<gene>
    <name evidence="2" type="ORF">FALBO_13984</name>
</gene>
<proteinExistence type="predicted"/>
<feature type="region of interest" description="Disordered" evidence="1">
    <location>
        <begin position="1"/>
        <end position="35"/>
    </location>
</feature>
<name>A0A8H4KXT0_9HYPO</name>
<accession>A0A8H4KXT0</accession>